<reference evidence="4 5" key="1">
    <citation type="submission" date="2021-01" db="EMBL/GenBank/DDBJ databases">
        <title>Whole genome shotgun sequence of Catellatospora bangladeshensis NBRC 107357.</title>
        <authorList>
            <person name="Komaki H."/>
            <person name="Tamura T."/>
        </authorList>
    </citation>
    <scope>NUCLEOTIDE SEQUENCE [LARGE SCALE GENOMIC DNA]</scope>
    <source>
        <strain evidence="4 5">NBRC 107357</strain>
    </source>
</reference>
<comment type="caution">
    <text evidence="4">The sequence shown here is derived from an EMBL/GenBank/DDBJ whole genome shotgun (WGS) entry which is preliminary data.</text>
</comment>
<feature type="DNA-binding region" description="H-T-H motif" evidence="2">
    <location>
        <begin position="16"/>
        <end position="35"/>
    </location>
</feature>
<evidence type="ECO:0000313" key="5">
    <source>
        <dbReference type="Proteomes" id="UP000601223"/>
    </source>
</evidence>
<dbReference type="InterPro" id="IPR041678">
    <property type="entry name" value="TetR_C_16"/>
</dbReference>
<dbReference type="Pfam" id="PF17920">
    <property type="entry name" value="TetR_C_16"/>
    <property type="match status" value="1"/>
</dbReference>
<evidence type="ECO:0000313" key="4">
    <source>
        <dbReference type="EMBL" id="GIF83690.1"/>
    </source>
</evidence>
<keyword evidence="5" id="KW-1185">Reference proteome</keyword>
<dbReference type="InterPro" id="IPR009057">
    <property type="entry name" value="Homeodomain-like_sf"/>
</dbReference>
<dbReference type="AlphaFoldDB" id="A0A8J3NMF8"/>
<dbReference type="EMBL" id="BONF01000030">
    <property type="protein sequence ID" value="GIF83690.1"/>
    <property type="molecule type" value="Genomic_DNA"/>
</dbReference>
<dbReference type="InterPro" id="IPR050109">
    <property type="entry name" value="HTH-type_TetR-like_transc_reg"/>
</dbReference>
<dbReference type="GO" id="GO:0003700">
    <property type="term" value="F:DNA-binding transcription factor activity"/>
    <property type="evidence" value="ECO:0007669"/>
    <property type="project" value="TreeGrafter"/>
</dbReference>
<dbReference type="Pfam" id="PF00440">
    <property type="entry name" value="TetR_N"/>
    <property type="match status" value="1"/>
</dbReference>
<dbReference type="RefSeq" id="WP_203750858.1">
    <property type="nucleotide sequence ID" value="NZ_BONF01000030.1"/>
</dbReference>
<gene>
    <name evidence="4" type="ORF">Cba03nite_50390</name>
</gene>
<feature type="domain" description="HTH tetR-type" evidence="3">
    <location>
        <begin position="1"/>
        <end position="53"/>
    </location>
</feature>
<evidence type="ECO:0000256" key="2">
    <source>
        <dbReference type="PROSITE-ProRule" id="PRU00335"/>
    </source>
</evidence>
<dbReference type="PROSITE" id="PS50977">
    <property type="entry name" value="HTH_TETR_2"/>
    <property type="match status" value="1"/>
</dbReference>
<dbReference type="Gene3D" id="1.10.357.10">
    <property type="entry name" value="Tetracycline Repressor, domain 2"/>
    <property type="match status" value="1"/>
</dbReference>
<dbReference type="GO" id="GO:0000976">
    <property type="term" value="F:transcription cis-regulatory region binding"/>
    <property type="evidence" value="ECO:0007669"/>
    <property type="project" value="TreeGrafter"/>
</dbReference>
<proteinExistence type="predicted"/>
<name>A0A8J3NMF8_9ACTN</name>
<dbReference type="InterPro" id="IPR036271">
    <property type="entry name" value="Tet_transcr_reg_TetR-rel_C_sf"/>
</dbReference>
<sequence>MAARELFAERGYAGTTIRAIAARARVDGALIHHFYTDKAGVFAAAVSDIVPLSNGVADVVAEAGDDLPEELLRLYLDLWESDSGDAVKAIYRSSLADPTASGLLRETSSDKLNATLAQAIDDPDADLRAAIVGAMMFGLAASRHMLALRPLATAKLDSVIDIMAPALAAIITPPKPAD</sequence>
<dbReference type="PANTHER" id="PTHR30055">
    <property type="entry name" value="HTH-TYPE TRANSCRIPTIONAL REGULATOR RUTR"/>
    <property type="match status" value="1"/>
</dbReference>
<dbReference type="InterPro" id="IPR001647">
    <property type="entry name" value="HTH_TetR"/>
</dbReference>
<evidence type="ECO:0000259" key="3">
    <source>
        <dbReference type="PROSITE" id="PS50977"/>
    </source>
</evidence>
<dbReference type="SUPFAM" id="SSF46689">
    <property type="entry name" value="Homeodomain-like"/>
    <property type="match status" value="1"/>
</dbReference>
<dbReference type="Proteomes" id="UP000601223">
    <property type="component" value="Unassembled WGS sequence"/>
</dbReference>
<dbReference type="PANTHER" id="PTHR30055:SF235">
    <property type="entry name" value="TRANSCRIPTIONAL REGULATORY PROTEIN"/>
    <property type="match status" value="1"/>
</dbReference>
<evidence type="ECO:0000256" key="1">
    <source>
        <dbReference type="ARBA" id="ARBA00023125"/>
    </source>
</evidence>
<keyword evidence="1 2" id="KW-0238">DNA-binding</keyword>
<organism evidence="4 5">
    <name type="scientific">Catellatospora bangladeshensis</name>
    <dbReference type="NCBI Taxonomy" id="310355"/>
    <lineage>
        <taxon>Bacteria</taxon>
        <taxon>Bacillati</taxon>
        <taxon>Actinomycetota</taxon>
        <taxon>Actinomycetes</taxon>
        <taxon>Micromonosporales</taxon>
        <taxon>Micromonosporaceae</taxon>
        <taxon>Catellatospora</taxon>
    </lineage>
</organism>
<protein>
    <submittedName>
        <fullName evidence="4">TetR family transcriptional regulator</fullName>
    </submittedName>
</protein>
<dbReference type="Gene3D" id="1.10.10.60">
    <property type="entry name" value="Homeodomain-like"/>
    <property type="match status" value="1"/>
</dbReference>
<dbReference type="SUPFAM" id="SSF48498">
    <property type="entry name" value="Tetracyclin repressor-like, C-terminal domain"/>
    <property type="match status" value="1"/>
</dbReference>
<accession>A0A8J3NMF8</accession>